<protein>
    <recommendedName>
        <fullName evidence="3">Transposase</fullName>
    </recommendedName>
</protein>
<proteinExistence type="predicted"/>
<organism evidence="1 2">
    <name type="scientific">Streptomyces flaveolus</name>
    <dbReference type="NCBI Taxonomy" id="67297"/>
    <lineage>
        <taxon>Bacteria</taxon>
        <taxon>Bacillati</taxon>
        <taxon>Actinomycetota</taxon>
        <taxon>Actinomycetes</taxon>
        <taxon>Kitasatosporales</taxon>
        <taxon>Streptomycetaceae</taxon>
        <taxon>Streptomyces</taxon>
    </lineage>
</organism>
<evidence type="ECO:0008006" key="3">
    <source>
        <dbReference type="Google" id="ProtNLM"/>
    </source>
</evidence>
<sequence>MTRTTVEPMRHAYRKQGLWGLVDKRTVPARGRRPTGYADERVVASVLEALRRQRGRWKGTVRGLQVLVGRILEDTHLSRRRITMNGPGGD</sequence>
<dbReference type="Proteomes" id="UP001551011">
    <property type="component" value="Unassembled WGS sequence"/>
</dbReference>
<reference evidence="1 2" key="1">
    <citation type="submission" date="2024-06" db="EMBL/GenBank/DDBJ databases">
        <title>The Natural Products Discovery Center: Release of the First 8490 Sequenced Strains for Exploring Actinobacteria Biosynthetic Diversity.</title>
        <authorList>
            <person name="Kalkreuter E."/>
            <person name="Kautsar S.A."/>
            <person name="Yang D."/>
            <person name="Bader C.D."/>
            <person name="Teijaro C.N."/>
            <person name="Fluegel L."/>
            <person name="Davis C.M."/>
            <person name="Simpson J.R."/>
            <person name="Lauterbach L."/>
            <person name="Steele A.D."/>
            <person name="Gui C."/>
            <person name="Meng S."/>
            <person name="Li G."/>
            <person name="Viehrig K."/>
            <person name="Ye F."/>
            <person name="Su P."/>
            <person name="Kiefer A.F."/>
            <person name="Nichols A."/>
            <person name="Cepeda A.J."/>
            <person name="Yan W."/>
            <person name="Fan B."/>
            <person name="Jiang Y."/>
            <person name="Adhikari A."/>
            <person name="Zheng C.-J."/>
            <person name="Schuster L."/>
            <person name="Cowan T.M."/>
            <person name="Smanski M.J."/>
            <person name="Chevrette M.G."/>
            <person name="De Carvalho L.P.S."/>
            <person name="Shen B."/>
        </authorList>
    </citation>
    <scope>NUCLEOTIDE SEQUENCE [LARGE SCALE GENOMIC DNA]</scope>
    <source>
        <strain evidence="1 2">NPDC020594</strain>
    </source>
</reference>
<accession>A0ABV3AMH4</accession>
<comment type="caution">
    <text evidence="1">The sequence shown here is derived from an EMBL/GenBank/DDBJ whole genome shotgun (WGS) entry which is preliminary data.</text>
</comment>
<keyword evidence="2" id="KW-1185">Reference proteome</keyword>
<evidence type="ECO:0000313" key="2">
    <source>
        <dbReference type="Proteomes" id="UP001551011"/>
    </source>
</evidence>
<dbReference type="EMBL" id="JBFAEG010000046">
    <property type="protein sequence ID" value="MEU5713164.1"/>
    <property type="molecule type" value="Genomic_DNA"/>
</dbReference>
<name>A0ABV3AMH4_9ACTN</name>
<dbReference type="RefSeq" id="WP_030654268.1">
    <property type="nucleotide sequence ID" value="NZ_JBEXDP010000047.1"/>
</dbReference>
<evidence type="ECO:0000313" key="1">
    <source>
        <dbReference type="EMBL" id="MEU5713164.1"/>
    </source>
</evidence>
<gene>
    <name evidence="1" type="ORF">AB0H04_41195</name>
</gene>